<dbReference type="PANTHER" id="PTHR43840:SF15">
    <property type="entry name" value="MITOCHONDRIAL METAL TRANSPORTER 1-RELATED"/>
    <property type="match status" value="1"/>
</dbReference>
<feature type="transmembrane region" description="Helical" evidence="7">
    <location>
        <begin position="165"/>
        <end position="182"/>
    </location>
</feature>
<proteinExistence type="inferred from homology"/>
<evidence type="ECO:0000313" key="11">
    <source>
        <dbReference type="Proteomes" id="UP000287188"/>
    </source>
</evidence>
<dbReference type="Gene3D" id="3.30.70.1350">
    <property type="entry name" value="Cation efflux protein, cytoplasmic domain"/>
    <property type="match status" value="1"/>
</dbReference>
<gene>
    <name evidence="10" type="ORF">KDK_78940</name>
</gene>
<reference evidence="11" key="1">
    <citation type="submission" date="2018-12" db="EMBL/GenBank/DDBJ databases">
        <title>Tengunoibacter tsumagoiensis gen. nov., sp. nov., Dictyobacter kobayashii sp. nov., D. alpinus sp. nov., and D. joshuensis sp. nov. and description of Dictyobacteraceae fam. nov. within the order Ktedonobacterales isolated from Tengu-no-mugimeshi.</title>
        <authorList>
            <person name="Wang C.M."/>
            <person name="Zheng Y."/>
            <person name="Sakai Y."/>
            <person name="Toyoda A."/>
            <person name="Minakuchi Y."/>
            <person name="Abe K."/>
            <person name="Yokota A."/>
            <person name="Yabe S."/>
        </authorList>
    </citation>
    <scope>NUCLEOTIDE SEQUENCE [LARGE SCALE GENOMIC DNA]</scope>
    <source>
        <strain evidence="11">Uno11</strain>
    </source>
</reference>
<evidence type="ECO:0000256" key="6">
    <source>
        <dbReference type="ARBA" id="ARBA00023136"/>
    </source>
</evidence>
<dbReference type="GO" id="GO:0005886">
    <property type="term" value="C:plasma membrane"/>
    <property type="evidence" value="ECO:0007669"/>
    <property type="project" value="TreeGrafter"/>
</dbReference>
<protein>
    <submittedName>
        <fullName evidence="10">Cation diffusion facilitator transporter</fullName>
    </submittedName>
</protein>
<dbReference type="EMBL" id="BIFS01000002">
    <property type="protein sequence ID" value="GCE24094.1"/>
    <property type="molecule type" value="Genomic_DNA"/>
</dbReference>
<keyword evidence="5 7" id="KW-1133">Transmembrane helix</keyword>
<dbReference type="Gene3D" id="1.20.1510.10">
    <property type="entry name" value="Cation efflux protein transmembrane domain"/>
    <property type="match status" value="1"/>
</dbReference>
<accession>A0A402AYD3</accession>
<evidence type="ECO:0000256" key="2">
    <source>
        <dbReference type="ARBA" id="ARBA00008114"/>
    </source>
</evidence>
<keyword evidence="11" id="KW-1185">Reference proteome</keyword>
<dbReference type="GO" id="GO:0015093">
    <property type="term" value="F:ferrous iron transmembrane transporter activity"/>
    <property type="evidence" value="ECO:0007669"/>
    <property type="project" value="TreeGrafter"/>
</dbReference>
<dbReference type="Pfam" id="PF16916">
    <property type="entry name" value="ZT_dimer"/>
    <property type="match status" value="1"/>
</dbReference>
<keyword evidence="6 7" id="KW-0472">Membrane</keyword>
<feature type="domain" description="Cation efflux protein cytoplasmic" evidence="9">
    <location>
        <begin position="194"/>
        <end position="268"/>
    </location>
</feature>
<dbReference type="PANTHER" id="PTHR43840">
    <property type="entry name" value="MITOCHONDRIAL METAL TRANSPORTER 1-RELATED"/>
    <property type="match status" value="1"/>
</dbReference>
<dbReference type="InterPro" id="IPR002524">
    <property type="entry name" value="Cation_efflux"/>
</dbReference>
<feature type="transmembrane region" description="Helical" evidence="7">
    <location>
        <begin position="140"/>
        <end position="159"/>
    </location>
</feature>
<evidence type="ECO:0000256" key="3">
    <source>
        <dbReference type="ARBA" id="ARBA00022448"/>
    </source>
</evidence>
<feature type="transmembrane region" description="Helical" evidence="7">
    <location>
        <begin position="98"/>
        <end position="120"/>
    </location>
</feature>
<dbReference type="GO" id="GO:0015341">
    <property type="term" value="F:zinc efflux antiporter activity"/>
    <property type="evidence" value="ECO:0007669"/>
    <property type="project" value="TreeGrafter"/>
</dbReference>
<evidence type="ECO:0000256" key="5">
    <source>
        <dbReference type="ARBA" id="ARBA00022989"/>
    </source>
</evidence>
<feature type="transmembrane region" description="Helical" evidence="7">
    <location>
        <begin position="35"/>
        <end position="52"/>
    </location>
</feature>
<evidence type="ECO:0000256" key="7">
    <source>
        <dbReference type="SAM" id="Phobius"/>
    </source>
</evidence>
<dbReference type="InterPro" id="IPR050291">
    <property type="entry name" value="CDF_Transporter"/>
</dbReference>
<dbReference type="InterPro" id="IPR027470">
    <property type="entry name" value="Cation_efflux_CTD"/>
</dbReference>
<dbReference type="InterPro" id="IPR036837">
    <property type="entry name" value="Cation_efflux_CTD_sf"/>
</dbReference>
<evidence type="ECO:0000259" key="8">
    <source>
        <dbReference type="Pfam" id="PF01545"/>
    </source>
</evidence>
<dbReference type="SUPFAM" id="SSF161111">
    <property type="entry name" value="Cation efflux protein transmembrane domain-like"/>
    <property type="match status" value="1"/>
</dbReference>
<dbReference type="InterPro" id="IPR058533">
    <property type="entry name" value="Cation_efflux_TM"/>
</dbReference>
<dbReference type="Proteomes" id="UP000287188">
    <property type="component" value="Unassembled WGS sequence"/>
</dbReference>
<evidence type="ECO:0000313" key="10">
    <source>
        <dbReference type="EMBL" id="GCE24094.1"/>
    </source>
</evidence>
<evidence type="ECO:0000256" key="4">
    <source>
        <dbReference type="ARBA" id="ARBA00022692"/>
    </source>
</evidence>
<organism evidence="10 11">
    <name type="scientific">Dictyobacter kobayashii</name>
    <dbReference type="NCBI Taxonomy" id="2014872"/>
    <lineage>
        <taxon>Bacteria</taxon>
        <taxon>Bacillati</taxon>
        <taxon>Chloroflexota</taxon>
        <taxon>Ktedonobacteria</taxon>
        <taxon>Ktedonobacterales</taxon>
        <taxon>Dictyobacteraceae</taxon>
        <taxon>Dictyobacter</taxon>
    </lineage>
</organism>
<comment type="similarity">
    <text evidence="2">Belongs to the cation diffusion facilitator (CDF) transporter (TC 2.A.4) family.</text>
</comment>
<comment type="subcellular location">
    <subcellularLocation>
        <location evidence="1">Membrane</location>
        <topology evidence="1">Multi-pass membrane protein</topology>
    </subcellularLocation>
</comment>
<dbReference type="NCBIfam" id="TIGR01297">
    <property type="entry name" value="CDF"/>
    <property type="match status" value="1"/>
</dbReference>
<keyword evidence="3" id="KW-0813">Transport</keyword>
<feature type="transmembrane region" description="Helical" evidence="7">
    <location>
        <begin position="64"/>
        <end position="83"/>
    </location>
</feature>
<evidence type="ECO:0000256" key="1">
    <source>
        <dbReference type="ARBA" id="ARBA00004141"/>
    </source>
</evidence>
<dbReference type="SUPFAM" id="SSF160240">
    <property type="entry name" value="Cation efflux protein cytoplasmic domain-like"/>
    <property type="match status" value="1"/>
</dbReference>
<dbReference type="GO" id="GO:0015086">
    <property type="term" value="F:cadmium ion transmembrane transporter activity"/>
    <property type="evidence" value="ECO:0007669"/>
    <property type="project" value="TreeGrafter"/>
</dbReference>
<comment type="caution">
    <text evidence="10">The sequence shown here is derived from an EMBL/GenBank/DDBJ whole genome shotgun (WGS) entry which is preliminary data.</text>
</comment>
<dbReference type="GO" id="GO:0006882">
    <property type="term" value="P:intracellular zinc ion homeostasis"/>
    <property type="evidence" value="ECO:0007669"/>
    <property type="project" value="TreeGrafter"/>
</dbReference>
<dbReference type="AlphaFoldDB" id="A0A402AYD3"/>
<feature type="domain" description="Cation efflux protein transmembrane" evidence="8">
    <location>
        <begin position="5"/>
        <end position="178"/>
    </location>
</feature>
<dbReference type="Pfam" id="PF01545">
    <property type="entry name" value="Cation_efflux"/>
    <property type="match status" value="1"/>
</dbReference>
<keyword evidence="4 7" id="KW-0812">Transmembrane</keyword>
<sequence>MLGLGVTALFQLIIVLLSGSVGLLADTIHNFSDALTAVPLGLAFVLGRRFATRRYTYGFGRAEDLAGVVIVLMIFLSAIVAGYESAIKLLHPEPLRNVWWVMLAAIVGFLGNEGVAIFRIRVGKEIGSAALVADGQHARIDGLTSLAVLFGVVGSLFGFPLADPLIGLLITVAILFIVKDTAVTMWHRLMDAVDPAIIDRLEKAALATPGVRRIQSIRARWIGHSLSAEIQILVDEELSLRASHQLVEEVRHNLYHAQQHLVSVTVHAWPLSADGTVGESVAAHHDPLVNKA</sequence>
<dbReference type="FunFam" id="1.20.1510.10:FF:000006">
    <property type="entry name" value="Divalent cation efflux transporter"/>
    <property type="match status" value="1"/>
</dbReference>
<name>A0A402AYD3_9CHLR</name>
<evidence type="ECO:0000259" key="9">
    <source>
        <dbReference type="Pfam" id="PF16916"/>
    </source>
</evidence>
<dbReference type="InterPro" id="IPR027469">
    <property type="entry name" value="Cation_efflux_TMD_sf"/>
</dbReference>